<dbReference type="PANTHER" id="PTHR34456:SF9">
    <property type="entry name" value="MITOVIRUS RNA-DEPENDENT RNA POLYMERASE"/>
    <property type="match status" value="1"/>
</dbReference>
<evidence type="ECO:0000313" key="1">
    <source>
        <dbReference type="EMBL" id="KAG6467774.1"/>
    </source>
</evidence>
<protein>
    <recommendedName>
        <fullName evidence="3">RNA-dependent RNA polymerase</fullName>
    </recommendedName>
</protein>
<dbReference type="AlphaFoldDB" id="A0A8J5ES62"/>
<organism evidence="1 2">
    <name type="scientific">Zingiber officinale</name>
    <name type="common">Ginger</name>
    <name type="synonym">Amomum zingiber</name>
    <dbReference type="NCBI Taxonomy" id="94328"/>
    <lineage>
        <taxon>Eukaryota</taxon>
        <taxon>Viridiplantae</taxon>
        <taxon>Streptophyta</taxon>
        <taxon>Embryophyta</taxon>
        <taxon>Tracheophyta</taxon>
        <taxon>Spermatophyta</taxon>
        <taxon>Magnoliopsida</taxon>
        <taxon>Liliopsida</taxon>
        <taxon>Zingiberales</taxon>
        <taxon>Zingiberaceae</taxon>
        <taxon>Zingiber</taxon>
    </lineage>
</organism>
<keyword evidence="1" id="KW-0496">Mitochondrion</keyword>
<dbReference type="InterPro" id="IPR008686">
    <property type="entry name" value="RNA_pol_mitovir"/>
</dbReference>
<dbReference type="EMBL" id="JACMSC010000023">
    <property type="protein sequence ID" value="KAG6467774.1"/>
    <property type="molecule type" value="Genomic_DNA"/>
</dbReference>
<reference evidence="1 2" key="1">
    <citation type="submission" date="2020-08" db="EMBL/GenBank/DDBJ databases">
        <title>Plant Genome Project.</title>
        <authorList>
            <person name="Zhang R.-G."/>
        </authorList>
    </citation>
    <scope>NUCLEOTIDE SEQUENCE [LARGE SCALE GENOMIC DNA]</scope>
    <source>
        <tissue evidence="1">Rhizome</tissue>
    </source>
</reference>
<accession>A0A8J5ES62</accession>
<dbReference type="PANTHER" id="PTHR34456">
    <property type="entry name" value="MITOVIRUS RNA-DEPENDENT RNA POLYMERASE"/>
    <property type="match status" value="1"/>
</dbReference>
<geneLocation type="mitochondrion" evidence="1"/>
<evidence type="ECO:0008006" key="3">
    <source>
        <dbReference type="Google" id="ProtNLM"/>
    </source>
</evidence>
<dbReference type="SUPFAM" id="SSF56672">
    <property type="entry name" value="DNA/RNA polymerases"/>
    <property type="match status" value="1"/>
</dbReference>
<gene>
    <name evidence="1" type="ORF">ZIOFF_074280</name>
</gene>
<keyword evidence="2" id="KW-1185">Reference proteome</keyword>
<dbReference type="Proteomes" id="UP000734854">
    <property type="component" value="Unassembled WGS sequence"/>
</dbReference>
<dbReference type="Pfam" id="PF05919">
    <property type="entry name" value="Mitovir_RNA_pol"/>
    <property type="match status" value="1"/>
</dbReference>
<comment type="caution">
    <text evidence="1">The sequence shown here is derived from an EMBL/GenBank/DDBJ whole genome shotgun (WGS) entry which is preliminary data.</text>
</comment>
<name>A0A8J5ES62_ZINOF</name>
<proteinExistence type="predicted"/>
<evidence type="ECO:0000313" key="2">
    <source>
        <dbReference type="Proteomes" id="UP000734854"/>
    </source>
</evidence>
<dbReference type="InterPro" id="IPR043502">
    <property type="entry name" value="DNA/RNA_pol_sf"/>
</dbReference>
<sequence length="652" mass="74430">MIRSLFSKVQLIMFDGLTKEVCVASHLIGKQILHLGKKSGWLFAALYLKQCSVLLMTFRASDDPRLPTDLSVPVSLTFSGLPRIIPSFHRAEIRRRSAKGDQLIKFYLSVFSLAKLFELGKRVSSKTFLSIVSPVADLDTAIDQVNLIKGQPLGYYSSWPLFTLSHHFVIWWAANQVYPGVRFNRYAVLGDDVLICDKNVALVYASVLDRLGVTISVSKSLVSDTGCVEFAKRFSTYCRIGGLGYRHLGSLLKSQSSSVLRMKLFWDKPNLPVEWWLGGGLPLNPFLHALVVLYLVERLRPKEPVLPPVELFQQSGMCDFLEWSLMRSWMVSWLSYLQWYCTIALSPGLTLHQLFEGGPVVTLHWNIKRKDSNLMLQKAPLVLSRQWFHQQGVKGVAVVQTESQSRLGLGHYQYPFAYLGCAVGLVFSVPEYKIENHALPDYVFSVSSGSNESGNSGGDTSLPALECFSSSESLATFRGVIAAENEAEIYDRIRNLENRDFYNLPPQNQPGEYEGLVRQHFDQAINIPHFRKIYDLEYFELTVLERKAVVQDGLFNLLISEQNIGRIMELSPYENIRQEAYAFIQNKVEPLNSLEHAFQRNLMDGSLNSFIKELNLHGRHSHLYREFYRDFTDEDFRRSLGLPLPYFRWNYV</sequence>